<evidence type="ECO:0000313" key="3">
    <source>
        <dbReference type="EMBL" id="KAL0017323.1"/>
    </source>
</evidence>
<dbReference type="Gene3D" id="3.30.420.10">
    <property type="entry name" value="Ribonuclease H-like superfamily/Ribonuclease H"/>
    <property type="match status" value="1"/>
</dbReference>
<dbReference type="Proteomes" id="UP001459277">
    <property type="component" value="Unassembled WGS sequence"/>
</dbReference>
<comment type="caution">
    <text evidence="3">The sequence shown here is derived from an EMBL/GenBank/DDBJ whole genome shotgun (WGS) entry which is preliminary data.</text>
</comment>
<feature type="chain" id="PRO_5043946254" description="RNase H type-1 domain-containing protein" evidence="1">
    <location>
        <begin position="25"/>
        <end position="144"/>
    </location>
</feature>
<dbReference type="InterPro" id="IPR036397">
    <property type="entry name" value="RNaseH_sf"/>
</dbReference>
<gene>
    <name evidence="3" type="ORF">SO802_004392</name>
</gene>
<evidence type="ECO:0000259" key="2">
    <source>
        <dbReference type="Pfam" id="PF13456"/>
    </source>
</evidence>
<evidence type="ECO:0000256" key="1">
    <source>
        <dbReference type="SAM" id="SignalP"/>
    </source>
</evidence>
<evidence type="ECO:0000313" key="4">
    <source>
        <dbReference type="Proteomes" id="UP001459277"/>
    </source>
</evidence>
<feature type="domain" description="RNase H type-1" evidence="2">
    <location>
        <begin position="32"/>
        <end position="123"/>
    </location>
</feature>
<name>A0AAW2E6E6_9ROSI</name>
<feature type="signal peptide" evidence="1">
    <location>
        <begin position="1"/>
        <end position="24"/>
    </location>
</feature>
<dbReference type="PANTHER" id="PTHR47723">
    <property type="entry name" value="OS05G0353850 PROTEIN"/>
    <property type="match status" value="1"/>
</dbReference>
<sequence length="144" mass="16100">MVEHSVSRCLPLVLLGVLSSSSPATCILKISFEPALYPFAADMEAIAATRALEFAREIVITDAILEGDSWLVYHALTSGEQSLSSFGLLVEDVKVFSIRFRTLLYSRTQREDNKVAYRLVKHAIHVSDYVVWMESVPLLSYAVF</sequence>
<dbReference type="GO" id="GO:0004523">
    <property type="term" value="F:RNA-DNA hybrid ribonuclease activity"/>
    <property type="evidence" value="ECO:0007669"/>
    <property type="project" value="InterPro"/>
</dbReference>
<dbReference type="GO" id="GO:0003676">
    <property type="term" value="F:nucleic acid binding"/>
    <property type="evidence" value="ECO:0007669"/>
    <property type="project" value="InterPro"/>
</dbReference>
<keyword evidence="4" id="KW-1185">Reference proteome</keyword>
<dbReference type="InterPro" id="IPR053151">
    <property type="entry name" value="RNase_H-like"/>
</dbReference>
<dbReference type="AlphaFoldDB" id="A0AAW2E6E6"/>
<dbReference type="InterPro" id="IPR044730">
    <property type="entry name" value="RNase_H-like_dom_plant"/>
</dbReference>
<proteinExistence type="predicted"/>
<accession>A0AAW2E6E6</accession>
<dbReference type="EMBL" id="JAZDWU010000001">
    <property type="protein sequence ID" value="KAL0017323.1"/>
    <property type="molecule type" value="Genomic_DNA"/>
</dbReference>
<dbReference type="CDD" id="cd06222">
    <property type="entry name" value="RNase_H_like"/>
    <property type="match status" value="1"/>
</dbReference>
<organism evidence="3 4">
    <name type="scientific">Lithocarpus litseifolius</name>
    <dbReference type="NCBI Taxonomy" id="425828"/>
    <lineage>
        <taxon>Eukaryota</taxon>
        <taxon>Viridiplantae</taxon>
        <taxon>Streptophyta</taxon>
        <taxon>Embryophyta</taxon>
        <taxon>Tracheophyta</taxon>
        <taxon>Spermatophyta</taxon>
        <taxon>Magnoliopsida</taxon>
        <taxon>eudicotyledons</taxon>
        <taxon>Gunneridae</taxon>
        <taxon>Pentapetalae</taxon>
        <taxon>rosids</taxon>
        <taxon>fabids</taxon>
        <taxon>Fagales</taxon>
        <taxon>Fagaceae</taxon>
        <taxon>Lithocarpus</taxon>
    </lineage>
</organism>
<keyword evidence="1" id="KW-0732">Signal</keyword>
<dbReference type="Pfam" id="PF13456">
    <property type="entry name" value="RVT_3"/>
    <property type="match status" value="1"/>
</dbReference>
<dbReference type="PANTHER" id="PTHR47723:SF21">
    <property type="entry name" value="POLYNUCLEOTIDYL TRANSFERASE, RIBONUCLEASE H-LIKE SUPERFAMILY PROTEIN"/>
    <property type="match status" value="1"/>
</dbReference>
<protein>
    <recommendedName>
        <fullName evidence="2">RNase H type-1 domain-containing protein</fullName>
    </recommendedName>
</protein>
<reference evidence="3 4" key="1">
    <citation type="submission" date="2024-01" db="EMBL/GenBank/DDBJ databases">
        <title>A telomere-to-telomere, gap-free genome of sweet tea (Lithocarpus litseifolius).</title>
        <authorList>
            <person name="Zhou J."/>
        </authorList>
    </citation>
    <scope>NUCLEOTIDE SEQUENCE [LARGE SCALE GENOMIC DNA]</scope>
    <source>
        <strain evidence="3">Zhou-2022a</strain>
        <tissue evidence="3">Leaf</tissue>
    </source>
</reference>
<dbReference type="InterPro" id="IPR002156">
    <property type="entry name" value="RNaseH_domain"/>
</dbReference>